<evidence type="ECO:0000313" key="2">
    <source>
        <dbReference type="Proteomes" id="UP001145022"/>
    </source>
</evidence>
<sequence>MDLIVQAAQFEEVTIGLSRRGEAAGDRNTGACQVTDHLAQGCVLAPHMLNIVFAELIEGNYVLYQGDLSTNCVGKAQKPAARGSLGRLYGLDLENK</sequence>
<evidence type="ECO:0000313" key="1">
    <source>
        <dbReference type="EMBL" id="GLH44554.1"/>
    </source>
</evidence>
<name>A0ABQ5PLZ0_9PSED</name>
<proteinExistence type="predicted"/>
<reference evidence="1" key="3">
    <citation type="journal article" date="2023" name="J. Biotechnol.">
        <title>Draft Genome Sequences of Endophytic Pseudomonas Strains, Isolated from the Interior of Brassicaceae Plants.</title>
        <authorList>
            <person name="Kaneko H."/>
            <person name="Furuya T."/>
        </authorList>
    </citation>
    <scope>NUCLEOTIDE SEQUENCE</scope>
    <source>
        <strain evidence="1">RS3R-1</strain>
    </source>
</reference>
<organism evidence="1 2">
    <name type="scientific">Pseudomonas atacamensis</name>
    <dbReference type="NCBI Taxonomy" id="2565368"/>
    <lineage>
        <taxon>Bacteria</taxon>
        <taxon>Pseudomonadati</taxon>
        <taxon>Pseudomonadota</taxon>
        <taxon>Gammaproteobacteria</taxon>
        <taxon>Pseudomonadales</taxon>
        <taxon>Pseudomonadaceae</taxon>
        <taxon>Pseudomonas</taxon>
    </lineage>
</organism>
<accession>A0ABQ5PLZ0</accession>
<reference evidence="1" key="2">
    <citation type="submission" date="2022-11" db="EMBL/GenBank/DDBJ databases">
        <title>Draft genome sequencing of Pseudomonas atacamensis RS3R1.</title>
        <authorList>
            <person name="Furuya T."/>
            <person name="Kaneko H."/>
        </authorList>
    </citation>
    <scope>NUCLEOTIDE SEQUENCE</scope>
    <source>
        <strain evidence="1">RS3R-1</strain>
    </source>
</reference>
<protein>
    <submittedName>
        <fullName evidence="1">Uncharacterized protein</fullName>
    </submittedName>
</protein>
<dbReference type="EMBL" id="BSCQ01000042">
    <property type="protein sequence ID" value="GLH44554.1"/>
    <property type="molecule type" value="Genomic_DNA"/>
</dbReference>
<gene>
    <name evidence="1" type="ORF">RS3R1_36420</name>
</gene>
<comment type="caution">
    <text evidence="1">The sequence shown here is derived from an EMBL/GenBank/DDBJ whole genome shotgun (WGS) entry which is preliminary data.</text>
</comment>
<keyword evidence="2" id="KW-1185">Reference proteome</keyword>
<dbReference type="Proteomes" id="UP001145022">
    <property type="component" value="Unassembled WGS sequence"/>
</dbReference>
<reference evidence="1" key="1">
    <citation type="journal article" date="2021" name="Sci. Rep.">
        <title>An efficient direct screening system for microorganisms that activate plant immune responses based on plant-microbe interactions using cultured plant cells.</title>
        <authorList>
            <person name="Kurokawa M."/>
            <person name="Nakano M."/>
            <person name="Kitahata N."/>
            <person name="Kuchitsu K."/>
            <person name="Furuya T."/>
        </authorList>
    </citation>
    <scope>NUCLEOTIDE SEQUENCE</scope>
    <source>
        <strain evidence="1">RS3R-1</strain>
    </source>
</reference>